<keyword evidence="7" id="KW-1185">Reference proteome</keyword>
<keyword evidence="3" id="KW-1133">Transmembrane helix</keyword>
<accession>A0A453F8X9</accession>
<dbReference type="EnsemblPlants" id="AET3Gv20612500.29">
    <property type="protein sequence ID" value="AET3Gv20612500.29"/>
    <property type="gene ID" value="AET3Gv20612500"/>
</dbReference>
<feature type="transmembrane region" description="Helical" evidence="3">
    <location>
        <begin position="75"/>
        <end position="94"/>
    </location>
</feature>
<dbReference type="Gramene" id="AET3Gv20612500.29">
    <property type="protein sequence ID" value="AET3Gv20612500.29"/>
    <property type="gene ID" value="AET3Gv20612500"/>
</dbReference>
<organism evidence="6 7">
    <name type="scientific">Aegilops tauschii subsp. strangulata</name>
    <name type="common">Goatgrass</name>
    <dbReference type="NCBI Taxonomy" id="200361"/>
    <lineage>
        <taxon>Eukaryota</taxon>
        <taxon>Viridiplantae</taxon>
        <taxon>Streptophyta</taxon>
        <taxon>Embryophyta</taxon>
        <taxon>Tracheophyta</taxon>
        <taxon>Spermatophyta</taxon>
        <taxon>Magnoliopsida</taxon>
        <taxon>Liliopsida</taxon>
        <taxon>Poales</taxon>
        <taxon>Poaceae</taxon>
        <taxon>BOP clade</taxon>
        <taxon>Pooideae</taxon>
        <taxon>Triticodae</taxon>
        <taxon>Triticeae</taxon>
        <taxon>Triticinae</taxon>
        <taxon>Aegilops</taxon>
    </lineage>
</organism>
<name>A0A453F8X9_AEGTS</name>
<dbReference type="PANTHER" id="PTHR47989:SF45">
    <property type="entry name" value="OS01G0709500 PROTEIN"/>
    <property type="match status" value="1"/>
</dbReference>
<feature type="chain" id="PRO_5019412190" description="Receptor-like PK ALE2 N-terminal domain-containing protein" evidence="4">
    <location>
        <begin position="19"/>
        <end position="250"/>
    </location>
</feature>
<keyword evidence="3" id="KW-0472">Membrane</keyword>
<keyword evidence="1" id="KW-0547">Nucleotide-binding</keyword>
<feature type="signal peptide" evidence="4">
    <location>
        <begin position="1"/>
        <end position="18"/>
    </location>
</feature>
<keyword evidence="2" id="KW-0067">ATP-binding</keyword>
<reference evidence="6" key="3">
    <citation type="journal article" date="2017" name="Nature">
        <title>Genome sequence of the progenitor of the wheat D genome Aegilops tauschii.</title>
        <authorList>
            <person name="Luo M.C."/>
            <person name="Gu Y.Q."/>
            <person name="Puiu D."/>
            <person name="Wang H."/>
            <person name="Twardziok S.O."/>
            <person name="Deal K.R."/>
            <person name="Huo N."/>
            <person name="Zhu T."/>
            <person name="Wang L."/>
            <person name="Wang Y."/>
            <person name="McGuire P.E."/>
            <person name="Liu S."/>
            <person name="Long H."/>
            <person name="Ramasamy R.K."/>
            <person name="Rodriguez J.C."/>
            <person name="Van S.L."/>
            <person name="Yuan L."/>
            <person name="Wang Z."/>
            <person name="Xia Z."/>
            <person name="Xiao L."/>
            <person name="Anderson O.D."/>
            <person name="Ouyang S."/>
            <person name="Liang Y."/>
            <person name="Zimin A.V."/>
            <person name="Pertea G."/>
            <person name="Qi P."/>
            <person name="Bennetzen J.L."/>
            <person name="Dai X."/>
            <person name="Dawson M.W."/>
            <person name="Muller H.G."/>
            <person name="Kugler K."/>
            <person name="Rivarola-Duarte L."/>
            <person name="Spannagl M."/>
            <person name="Mayer K.F.X."/>
            <person name="Lu F.H."/>
            <person name="Bevan M.W."/>
            <person name="Leroy P."/>
            <person name="Li P."/>
            <person name="You F.M."/>
            <person name="Sun Q."/>
            <person name="Liu Z."/>
            <person name="Lyons E."/>
            <person name="Wicker T."/>
            <person name="Salzberg S.L."/>
            <person name="Devos K.M."/>
            <person name="Dvorak J."/>
        </authorList>
    </citation>
    <scope>NUCLEOTIDE SEQUENCE [LARGE SCALE GENOMIC DNA]</scope>
    <source>
        <strain evidence="6">cv. AL8/78</strain>
    </source>
</reference>
<keyword evidence="4" id="KW-0732">Signal</keyword>
<reference evidence="7" key="2">
    <citation type="journal article" date="2017" name="Nat. Plants">
        <title>The Aegilops tauschii genome reveals multiple impacts of transposons.</title>
        <authorList>
            <person name="Zhao G."/>
            <person name="Zou C."/>
            <person name="Li K."/>
            <person name="Wang K."/>
            <person name="Li T."/>
            <person name="Gao L."/>
            <person name="Zhang X."/>
            <person name="Wang H."/>
            <person name="Yang Z."/>
            <person name="Liu X."/>
            <person name="Jiang W."/>
            <person name="Mao L."/>
            <person name="Kong X."/>
            <person name="Jiao Y."/>
            <person name="Jia J."/>
        </authorList>
    </citation>
    <scope>NUCLEOTIDE SEQUENCE [LARGE SCALE GENOMIC DNA]</scope>
    <source>
        <strain evidence="7">cv. AL8/78</strain>
    </source>
</reference>
<evidence type="ECO:0000256" key="3">
    <source>
        <dbReference type="SAM" id="Phobius"/>
    </source>
</evidence>
<dbReference type="InterPro" id="IPR057597">
    <property type="entry name" value="ALE2_N"/>
</dbReference>
<reference evidence="6" key="4">
    <citation type="submission" date="2019-03" db="UniProtKB">
        <authorList>
            <consortium name="EnsemblPlants"/>
        </authorList>
    </citation>
    <scope>IDENTIFICATION</scope>
</reference>
<evidence type="ECO:0000259" key="5">
    <source>
        <dbReference type="Pfam" id="PF23180"/>
    </source>
</evidence>
<dbReference type="AlphaFoldDB" id="A0A453F8X9"/>
<dbReference type="Pfam" id="PF23180">
    <property type="entry name" value="ALE2_N"/>
    <property type="match status" value="1"/>
</dbReference>
<dbReference type="GO" id="GO:0005524">
    <property type="term" value="F:ATP binding"/>
    <property type="evidence" value="ECO:0007669"/>
    <property type="project" value="UniProtKB-KW"/>
</dbReference>
<dbReference type="Proteomes" id="UP000015105">
    <property type="component" value="Chromosome 3D"/>
</dbReference>
<feature type="domain" description="Receptor-like PK ALE2 N-terminal" evidence="5">
    <location>
        <begin position="103"/>
        <end position="219"/>
    </location>
</feature>
<sequence length="250" mass="27937">MNGNLIIIDLYLSTIVHAEPALPPDNPAFRKPRALAPAPSHSLPPPPPNSCMTQILYCRLKFINSNILYIQFNRAATFLVLIAQLWFIHPFFLLDCTALNCKDPMTNSPPGTTCLCVLPIKVELRLGIALYTFFALVSELAQEIASGVFMKQSQVHVMGANAATEDPEKTIVLIDLVPLGASFDNTTTLSVFERFWHKQVIINPTDFGNYDVLYVQYPGESFITPFVLFILILISFMLTSSCLSCRFFNL</sequence>
<protein>
    <recommendedName>
        <fullName evidence="5">Receptor-like PK ALE2 N-terminal domain-containing protein</fullName>
    </recommendedName>
</protein>
<proteinExistence type="predicted"/>
<evidence type="ECO:0000313" key="6">
    <source>
        <dbReference type="EnsemblPlants" id="AET3Gv20612500.29"/>
    </source>
</evidence>
<reference evidence="7" key="1">
    <citation type="journal article" date="2014" name="Science">
        <title>Ancient hybridizations among the ancestral genomes of bread wheat.</title>
        <authorList>
            <consortium name="International Wheat Genome Sequencing Consortium,"/>
            <person name="Marcussen T."/>
            <person name="Sandve S.R."/>
            <person name="Heier L."/>
            <person name="Spannagl M."/>
            <person name="Pfeifer M."/>
            <person name="Jakobsen K.S."/>
            <person name="Wulff B.B."/>
            <person name="Steuernagel B."/>
            <person name="Mayer K.F."/>
            <person name="Olsen O.A."/>
        </authorList>
    </citation>
    <scope>NUCLEOTIDE SEQUENCE [LARGE SCALE GENOMIC DNA]</scope>
    <source>
        <strain evidence="7">cv. AL8/78</strain>
    </source>
</reference>
<evidence type="ECO:0000313" key="7">
    <source>
        <dbReference type="Proteomes" id="UP000015105"/>
    </source>
</evidence>
<feature type="transmembrane region" description="Helical" evidence="3">
    <location>
        <begin position="226"/>
        <end position="248"/>
    </location>
</feature>
<reference evidence="6" key="5">
    <citation type="journal article" date="2021" name="G3 (Bethesda)">
        <title>Aegilops tauschii genome assembly Aet v5.0 features greater sequence contiguity and improved annotation.</title>
        <authorList>
            <person name="Wang L."/>
            <person name="Zhu T."/>
            <person name="Rodriguez J.C."/>
            <person name="Deal K.R."/>
            <person name="Dubcovsky J."/>
            <person name="McGuire P.E."/>
            <person name="Lux T."/>
            <person name="Spannagl M."/>
            <person name="Mayer K.F.X."/>
            <person name="Baldrich P."/>
            <person name="Meyers B.C."/>
            <person name="Huo N."/>
            <person name="Gu Y.Q."/>
            <person name="Zhou H."/>
            <person name="Devos K.M."/>
            <person name="Bennetzen J.L."/>
            <person name="Unver T."/>
            <person name="Budak H."/>
            <person name="Gulick P.J."/>
            <person name="Galiba G."/>
            <person name="Kalapos B."/>
            <person name="Nelson D.R."/>
            <person name="Li P."/>
            <person name="You F.M."/>
            <person name="Luo M.C."/>
            <person name="Dvorak J."/>
        </authorList>
    </citation>
    <scope>NUCLEOTIDE SEQUENCE [LARGE SCALE GENOMIC DNA]</scope>
    <source>
        <strain evidence="6">cv. AL8/78</strain>
    </source>
</reference>
<keyword evidence="3" id="KW-0812">Transmembrane</keyword>
<evidence type="ECO:0000256" key="1">
    <source>
        <dbReference type="ARBA" id="ARBA00022741"/>
    </source>
</evidence>
<evidence type="ECO:0000256" key="4">
    <source>
        <dbReference type="SAM" id="SignalP"/>
    </source>
</evidence>
<evidence type="ECO:0000256" key="2">
    <source>
        <dbReference type="ARBA" id="ARBA00022840"/>
    </source>
</evidence>
<dbReference type="PANTHER" id="PTHR47989">
    <property type="entry name" value="OS01G0750732 PROTEIN"/>
    <property type="match status" value="1"/>
</dbReference>